<dbReference type="Gene3D" id="1.10.490.10">
    <property type="entry name" value="Globins"/>
    <property type="match status" value="1"/>
</dbReference>
<proteinExistence type="predicted"/>
<dbReference type="Pfam" id="PF11563">
    <property type="entry name" value="Protoglobin"/>
    <property type="match status" value="1"/>
</dbReference>
<sequence>MINGKRYESTSAGITSSTLSLRELVLIKRMLLFTREDERYLQMAGEILSDQSETILDIWYDHMVANDYLAHYFTRDGKPDAEYLRTLRPRFGSWIRQLCQRPADNPWSQLEQAIAQRYQDQAVPTPQMPDLPAVFLRYLVTFIYPVTNAIRPFLSKNGHQPEEIEKMHQAWFKAVSLSVILWTYPDPVAQQPC</sequence>
<dbReference type="GO" id="GO:0019825">
    <property type="term" value="F:oxygen binding"/>
    <property type="evidence" value="ECO:0007669"/>
    <property type="project" value="InterPro"/>
</dbReference>
<dbReference type="RefSeq" id="WP_262487570.1">
    <property type="nucleotide sequence ID" value="NZ_FOBB01000001.1"/>
</dbReference>
<dbReference type="AlphaFoldDB" id="A0A1H7IYF0"/>
<dbReference type="EMBL" id="FOBB01000001">
    <property type="protein sequence ID" value="SEK66992.1"/>
    <property type="molecule type" value="Genomic_DNA"/>
</dbReference>
<evidence type="ECO:0000313" key="2">
    <source>
        <dbReference type="EMBL" id="SEK66992.1"/>
    </source>
</evidence>
<gene>
    <name evidence="2" type="ORF">SAMN04488505_101670</name>
</gene>
<name>A0A1H7IYF0_9BACT</name>
<dbReference type="STRING" id="573321.SAMN04488505_101670"/>
<dbReference type="InterPro" id="IPR012292">
    <property type="entry name" value="Globin/Proto"/>
</dbReference>
<dbReference type="InterPro" id="IPR044398">
    <property type="entry name" value="Globin-sensor_dom"/>
</dbReference>
<feature type="domain" description="Globin-sensor" evidence="1">
    <location>
        <begin position="23"/>
        <end position="183"/>
    </location>
</feature>
<protein>
    <submittedName>
        <fullName evidence="2">Protoglobin</fullName>
    </submittedName>
</protein>
<dbReference type="Proteomes" id="UP000198984">
    <property type="component" value="Unassembled WGS sequence"/>
</dbReference>
<keyword evidence="3" id="KW-1185">Reference proteome</keyword>
<dbReference type="GO" id="GO:0020037">
    <property type="term" value="F:heme binding"/>
    <property type="evidence" value="ECO:0007669"/>
    <property type="project" value="InterPro"/>
</dbReference>
<evidence type="ECO:0000259" key="1">
    <source>
        <dbReference type="Pfam" id="PF11563"/>
    </source>
</evidence>
<evidence type="ECO:0000313" key="3">
    <source>
        <dbReference type="Proteomes" id="UP000198984"/>
    </source>
</evidence>
<organism evidence="2 3">
    <name type="scientific">Chitinophaga rupis</name>
    <dbReference type="NCBI Taxonomy" id="573321"/>
    <lineage>
        <taxon>Bacteria</taxon>
        <taxon>Pseudomonadati</taxon>
        <taxon>Bacteroidota</taxon>
        <taxon>Chitinophagia</taxon>
        <taxon>Chitinophagales</taxon>
        <taxon>Chitinophagaceae</taxon>
        <taxon>Chitinophaga</taxon>
    </lineage>
</organism>
<accession>A0A1H7IYF0</accession>
<reference evidence="2 3" key="1">
    <citation type="submission" date="2016-10" db="EMBL/GenBank/DDBJ databases">
        <authorList>
            <person name="de Groot N.N."/>
        </authorList>
    </citation>
    <scope>NUCLEOTIDE SEQUENCE [LARGE SCALE GENOMIC DNA]</scope>
    <source>
        <strain evidence="2 3">DSM 21039</strain>
    </source>
</reference>
<dbReference type="SUPFAM" id="SSF46458">
    <property type="entry name" value="Globin-like"/>
    <property type="match status" value="1"/>
</dbReference>
<dbReference type="InterPro" id="IPR009050">
    <property type="entry name" value="Globin-like_sf"/>
</dbReference>